<dbReference type="Gene3D" id="3.50.50.60">
    <property type="entry name" value="FAD/NAD(P)-binding domain"/>
    <property type="match status" value="2"/>
</dbReference>
<dbReference type="GO" id="GO:0050660">
    <property type="term" value="F:flavin adenine dinucleotide binding"/>
    <property type="evidence" value="ECO:0007669"/>
    <property type="project" value="InterPro"/>
</dbReference>
<keyword evidence="9" id="KW-1185">Reference proteome</keyword>
<dbReference type="SUPFAM" id="SSF51905">
    <property type="entry name" value="FAD/NAD(P)-binding domain"/>
    <property type="match status" value="1"/>
</dbReference>
<evidence type="ECO:0000313" key="9">
    <source>
        <dbReference type="Proteomes" id="UP000237347"/>
    </source>
</evidence>
<protein>
    <submittedName>
        <fullName evidence="8">Long-chain-alcohol oxidase fao1</fullName>
    </submittedName>
</protein>
<dbReference type="Pfam" id="PF05199">
    <property type="entry name" value="GMC_oxred_C"/>
    <property type="match status" value="1"/>
</dbReference>
<dbReference type="InterPro" id="IPR000172">
    <property type="entry name" value="GMC_OxRdtase_N"/>
</dbReference>
<dbReference type="PANTHER" id="PTHR46056:SF10">
    <property type="entry name" value="LONG-CHAIN-ALCOHOL OXIDASE FAO3"/>
    <property type="match status" value="1"/>
</dbReference>
<dbReference type="Pfam" id="PF00890">
    <property type="entry name" value="FAD_binding_2"/>
    <property type="match status" value="1"/>
</dbReference>
<evidence type="ECO:0000256" key="3">
    <source>
        <dbReference type="ARBA" id="ARBA00022827"/>
    </source>
</evidence>
<keyword evidence="2" id="KW-0285">Flavoprotein</keyword>
<dbReference type="InterPro" id="IPR003953">
    <property type="entry name" value="FAD-dep_OxRdtase_2_FAD-bd"/>
</dbReference>
<evidence type="ECO:0000259" key="5">
    <source>
        <dbReference type="Pfam" id="PF00732"/>
    </source>
</evidence>
<dbReference type="Pfam" id="PF00732">
    <property type="entry name" value="GMC_oxred_N"/>
    <property type="match status" value="1"/>
</dbReference>
<reference evidence="8 9" key="1">
    <citation type="journal article" date="2018" name="Sci. Data">
        <title>The draft genome sequence of cork oak.</title>
        <authorList>
            <person name="Ramos A.M."/>
            <person name="Usie A."/>
            <person name="Barbosa P."/>
            <person name="Barros P.M."/>
            <person name="Capote T."/>
            <person name="Chaves I."/>
            <person name="Simoes F."/>
            <person name="Abreu I."/>
            <person name="Carrasquinho I."/>
            <person name="Faro C."/>
            <person name="Guimaraes J.B."/>
            <person name="Mendonca D."/>
            <person name="Nobrega F."/>
            <person name="Rodrigues L."/>
            <person name="Saibo N.J.M."/>
            <person name="Varela M.C."/>
            <person name="Egas C."/>
            <person name="Matos J."/>
            <person name="Miguel C.M."/>
            <person name="Oliveira M.M."/>
            <person name="Ricardo C.P."/>
            <person name="Goncalves S."/>
        </authorList>
    </citation>
    <scope>NUCLEOTIDE SEQUENCE [LARGE SCALE GENOMIC DNA]</scope>
    <source>
        <strain evidence="9">cv. HL8</strain>
    </source>
</reference>
<feature type="domain" description="Glucose-methanol-choline oxidoreductase N-terminal" evidence="5">
    <location>
        <begin position="159"/>
        <end position="218"/>
    </location>
</feature>
<dbReference type="InterPro" id="IPR036188">
    <property type="entry name" value="FAD/NAD-bd_sf"/>
</dbReference>
<feature type="domain" description="FAD-dependent oxidoreductase 2 FAD-binding" evidence="6">
    <location>
        <begin position="78"/>
        <end position="115"/>
    </location>
</feature>
<feature type="domain" description="Glucose-methanol-choline oxidoreductase C-terminal" evidence="7">
    <location>
        <begin position="311"/>
        <end position="442"/>
    </location>
</feature>
<evidence type="ECO:0000259" key="7">
    <source>
        <dbReference type="Pfam" id="PF05199"/>
    </source>
</evidence>
<keyword evidence="4" id="KW-0560">Oxidoreductase</keyword>
<dbReference type="PANTHER" id="PTHR46056">
    <property type="entry name" value="LONG-CHAIN-ALCOHOL OXIDASE"/>
    <property type="match status" value="1"/>
</dbReference>
<keyword evidence="3" id="KW-0274">FAD</keyword>
<gene>
    <name evidence="8" type="primary">FAO1_1</name>
    <name evidence="8" type="ORF">CFP56_007250</name>
</gene>
<evidence type="ECO:0000313" key="8">
    <source>
        <dbReference type="EMBL" id="KAK7846936.1"/>
    </source>
</evidence>
<evidence type="ECO:0000256" key="2">
    <source>
        <dbReference type="ARBA" id="ARBA00022630"/>
    </source>
</evidence>
<organism evidence="8 9">
    <name type="scientific">Quercus suber</name>
    <name type="common">Cork oak</name>
    <dbReference type="NCBI Taxonomy" id="58331"/>
    <lineage>
        <taxon>Eukaryota</taxon>
        <taxon>Viridiplantae</taxon>
        <taxon>Streptophyta</taxon>
        <taxon>Embryophyta</taxon>
        <taxon>Tracheophyta</taxon>
        <taxon>Spermatophyta</taxon>
        <taxon>Magnoliopsida</taxon>
        <taxon>eudicotyledons</taxon>
        <taxon>Gunneridae</taxon>
        <taxon>Pentapetalae</taxon>
        <taxon>rosids</taxon>
        <taxon>fabids</taxon>
        <taxon>Fagales</taxon>
        <taxon>Fagaceae</taxon>
        <taxon>Quercus</taxon>
    </lineage>
</organism>
<name>A0AAW0L983_QUESU</name>
<dbReference type="AlphaFoldDB" id="A0AAW0L983"/>
<evidence type="ECO:0000256" key="4">
    <source>
        <dbReference type="ARBA" id="ARBA00023002"/>
    </source>
</evidence>
<proteinExistence type="inferred from homology"/>
<evidence type="ECO:0000259" key="6">
    <source>
        <dbReference type="Pfam" id="PF00890"/>
    </source>
</evidence>
<dbReference type="Proteomes" id="UP000237347">
    <property type="component" value="Unassembled WGS sequence"/>
</dbReference>
<accession>A0AAW0L983</accession>
<dbReference type="GO" id="GO:0016614">
    <property type="term" value="F:oxidoreductase activity, acting on CH-OH group of donors"/>
    <property type="evidence" value="ECO:0007669"/>
    <property type="project" value="InterPro"/>
</dbReference>
<evidence type="ECO:0000256" key="1">
    <source>
        <dbReference type="ARBA" id="ARBA00010790"/>
    </source>
</evidence>
<dbReference type="EMBL" id="PKMF04000148">
    <property type="protein sequence ID" value="KAK7846936.1"/>
    <property type="molecule type" value="Genomic_DNA"/>
</dbReference>
<comment type="caution">
    <text evidence="8">The sequence shown here is derived from an EMBL/GenBank/DDBJ whole genome shotgun (WGS) entry which is preliminary data.</text>
</comment>
<sequence length="462" mass="49631">MRTKSYVNENDENPAWEAIGYHVDTDKEPFEVPQKRSLDKGMVETMRETDSTLVQSLAQRGIRAELDPKQNLFKIECDVVVVGSGCGGGVAAAVLACSGQKVIVLEKGNYFTASDFSSLEGPSLEQLYEAGGLIASTDGGVFVMAGSTVGGGSTVNCKRTKRCLGVIAKTLSNNITKRVEIKAKVTISACGALLTPPIMISSGLKNQNIGRYLHLHPVAMAWGYFPESNTDLKGKSYEGGIITSVHDVVGEDSKVRAIIETPSLGPGSFSGLCPWESGLDFKRRMVNYARTSNLIAIVRDSGSGEVKVEGRISYKLDTSDRENLRVGLRQALRILVAAGAVEVGTQRSDGQRLKCKGVSEKEVEEFLEMVSVVDGPLSMVENWTTLTSAHQMGSCRMGADDKEGAVDFNGESWEAEGLFVCDASVLPSAVGVNPMITIQSTAYCISKRIAESLERVTFSKAS</sequence>
<comment type="similarity">
    <text evidence="1">Belongs to the GMC oxidoreductase family.</text>
</comment>
<dbReference type="InterPro" id="IPR007867">
    <property type="entry name" value="GMC_OxRtase_C"/>
</dbReference>